<dbReference type="Proteomes" id="UP000182690">
    <property type="component" value="Unassembled WGS sequence"/>
</dbReference>
<dbReference type="STRING" id="1079994.SAMN04488565_2746"/>
<name>A0A1H1BDF8_9MICO</name>
<evidence type="ECO:0008006" key="3">
    <source>
        <dbReference type="Google" id="ProtNLM"/>
    </source>
</evidence>
<evidence type="ECO:0000313" key="2">
    <source>
        <dbReference type="Proteomes" id="UP000182690"/>
    </source>
</evidence>
<dbReference type="EMBL" id="FNKB01000002">
    <property type="protein sequence ID" value="SDQ49880.1"/>
    <property type="molecule type" value="Genomic_DNA"/>
</dbReference>
<accession>A0A1H1BDF8</accession>
<reference evidence="1 2" key="1">
    <citation type="submission" date="2016-10" db="EMBL/GenBank/DDBJ databases">
        <authorList>
            <person name="de Groot N.N."/>
        </authorList>
    </citation>
    <scope>NUCLEOTIDE SEQUENCE [LARGE SCALE GENOMIC DNA]</scope>
    <source>
        <strain evidence="1 2">DSM 22788</strain>
    </source>
</reference>
<protein>
    <recommendedName>
        <fullName evidence="3">SipW-cognate class signal peptide</fullName>
    </recommendedName>
</protein>
<dbReference type="AlphaFoldDB" id="A0A1H1BDF8"/>
<evidence type="ECO:0000313" key="1">
    <source>
        <dbReference type="EMBL" id="SDQ49880.1"/>
    </source>
</evidence>
<organism evidence="1 2">
    <name type="scientific">Leucobacter chromiiresistens</name>
    <dbReference type="NCBI Taxonomy" id="1079994"/>
    <lineage>
        <taxon>Bacteria</taxon>
        <taxon>Bacillati</taxon>
        <taxon>Actinomycetota</taxon>
        <taxon>Actinomycetes</taxon>
        <taxon>Micrococcales</taxon>
        <taxon>Microbacteriaceae</taxon>
        <taxon>Leucobacter</taxon>
    </lineage>
</organism>
<proteinExistence type="predicted"/>
<sequence>MKVKDLEMRRTLDGRRRTVLASGALFAVAVLTTAAAFTDYADVNVAIDGKDNTFDIVAAGSSAAGWQPSDSDWAQGNPEAYRIHLTEDGRGYPLAPGGRLELRVAAKNASPKLAGALSVRISDPNPQQDAVDPGTGRYLELFDQLNFSLMDGDVVVMDHVPASELQSFTWDAALEAGEVRLLDVVIELPESVDNRWQQASTDVQFSFEAVNV</sequence>
<gene>
    <name evidence="1" type="ORF">SAMN04488565_2746</name>
</gene>